<proteinExistence type="predicted"/>
<organism evidence="1">
    <name type="scientific">Anguilla anguilla</name>
    <name type="common">European freshwater eel</name>
    <name type="synonym">Muraena anguilla</name>
    <dbReference type="NCBI Taxonomy" id="7936"/>
    <lineage>
        <taxon>Eukaryota</taxon>
        <taxon>Metazoa</taxon>
        <taxon>Chordata</taxon>
        <taxon>Craniata</taxon>
        <taxon>Vertebrata</taxon>
        <taxon>Euteleostomi</taxon>
        <taxon>Actinopterygii</taxon>
        <taxon>Neopterygii</taxon>
        <taxon>Teleostei</taxon>
        <taxon>Anguilliformes</taxon>
        <taxon>Anguillidae</taxon>
        <taxon>Anguilla</taxon>
    </lineage>
</organism>
<reference evidence="1" key="1">
    <citation type="submission" date="2014-11" db="EMBL/GenBank/DDBJ databases">
        <authorList>
            <person name="Amaro Gonzalez C."/>
        </authorList>
    </citation>
    <scope>NUCLEOTIDE SEQUENCE</scope>
</reference>
<name>A0A0E9UBI2_ANGAN</name>
<dbReference type="AlphaFoldDB" id="A0A0E9UBI2"/>
<accession>A0A0E9UBI2</accession>
<reference evidence="1" key="2">
    <citation type="journal article" date="2015" name="Fish Shellfish Immunol.">
        <title>Early steps in the European eel (Anguilla anguilla)-Vibrio vulnificus interaction in the gills: Role of the RtxA13 toxin.</title>
        <authorList>
            <person name="Callol A."/>
            <person name="Pajuelo D."/>
            <person name="Ebbesson L."/>
            <person name="Teles M."/>
            <person name="MacKenzie S."/>
            <person name="Amaro C."/>
        </authorList>
    </citation>
    <scope>NUCLEOTIDE SEQUENCE</scope>
</reference>
<protein>
    <submittedName>
        <fullName evidence="1">Uncharacterized protein</fullName>
    </submittedName>
</protein>
<sequence length="47" mass="5243">MFESRPSPLYTCICSDSLCLNLITKMSNVGQVCLSAASKYQMSTWCM</sequence>
<evidence type="ECO:0000313" key="1">
    <source>
        <dbReference type="EMBL" id="JAH62303.1"/>
    </source>
</evidence>
<dbReference type="EMBL" id="GBXM01046274">
    <property type="protein sequence ID" value="JAH62303.1"/>
    <property type="molecule type" value="Transcribed_RNA"/>
</dbReference>